<feature type="chain" id="PRO_5001976508" evidence="6">
    <location>
        <begin position="24"/>
        <end position="136"/>
    </location>
</feature>
<dbReference type="SMART" id="SM00708">
    <property type="entry name" value="PhBP"/>
    <property type="match status" value="1"/>
</dbReference>
<dbReference type="SUPFAM" id="SSF47565">
    <property type="entry name" value="Insect pheromone/odorant-binding proteins"/>
    <property type="match status" value="1"/>
</dbReference>
<evidence type="ECO:0000313" key="7">
    <source>
        <dbReference type="EMBL" id="AIV43008.1"/>
    </source>
</evidence>
<comment type="subcellular location">
    <subcellularLocation>
        <location evidence="1">Secreted</location>
    </subcellularLocation>
</comment>
<feature type="signal peptide" evidence="6">
    <location>
        <begin position="1"/>
        <end position="23"/>
    </location>
</feature>
<organism evidence="7">
    <name type="scientific">Batocera horsfieldi</name>
    <dbReference type="NCBI Taxonomy" id="351105"/>
    <lineage>
        <taxon>Eukaryota</taxon>
        <taxon>Metazoa</taxon>
        <taxon>Ecdysozoa</taxon>
        <taxon>Arthropoda</taxon>
        <taxon>Hexapoda</taxon>
        <taxon>Insecta</taxon>
        <taxon>Pterygota</taxon>
        <taxon>Neoptera</taxon>
        <taxon>Endopterygota</taxon>
        <taxon>Coleoptera</taxon>
        <taxon>Polyphaga</taxon>
        <taxon>Cucujiformia</taxon>
        <taxon>Chrysomeloidea</taxon>
        <taxon>Cerambycidae</taxon>
        <taxon>Lamiinae</taxon>
        <taxon>Batocerini</taxon>
        <taxon>Batocera</taxon>
    </lineage>
</organism>
<dbReference type="GO" id="GO:0005576">
    <property type="term" value="C:extracellular region"/>
    <property type="evidence" value="ECO:0007669"/>
    <property type="project" value="UniProtKB-SubCell"/>
</dbReference>
<dbReference type="PANTHER" id="PTHR21364">
    <property type="entry name" value="GENERAL ODORANT-BINDING PROTEIN 19A"/>
    <property type="match status" value="1"/>
</dbReference>
<comment type="similarity">
    <text evidence="2">Belongs to the PBP/GOBP family.</text>
</comment>
<accession>A0A0A0RBE4</accession>
<dbReference type="InterPro" id="IPR006170">
    <property type="entry name" value="PBP/GOBP"/>
</dbReference>
<name>A0A0A0RBE4_9CUCU</name>
<dbReference type="PANTHER" id="PTHR21364:SF2">
    <property type="entry name" value="GENERAL ODORANT-BINDING PROTEIN 19A"/>
    <property type="match status" value="1"/>
</dbReference>
<dbReference type="Gene3D" id="1.10.238.20">
    <property type="entry name" value="Pheromone/general odorant binding protein domain"/>
    <property type="match status" value="1"/>
</dbReference>
<evidence type="ECO:0000256" key="2">
    <source>
        <dbReference type="ARBA" id="ARBA00008098"/>
    </source>
</evidence>
<keyword evidence="4" id="KW-0325">Glycoprotein</keyword>
<proteinExistence type="evidence at transcript level"/>
<evidence type="ECO:0000256" key="1">
    <source>
        <dbReference type="ARBA" id="ARBA00004613"/>
    </source>
</evidence>
<keyword evidence="3" id="KW-0964">Secreted</keyword>
<dbReference type="Pfam" id="PF01395">
    <property type="entry name" value="PBP_GOBP"/>
    <property type="match status" value="1"/>
</dbReference>
<evidence type="ECO:0000256" key="5">
    <source>
        <dbReference type="ARBA" id="ARBA00056866"/>
    </source>
</evidence>
<evidence type="ECO:0000256" key="6">
    <source>
        <dbReference type="SAM" id="SignalP"/>
    </source>
</evidence>
<dbReference type="GO" id="GO:0007608">
    <property type="term" value="P:sensory perception of smell"/>
    <property type="evidence" value="ECO:0007669"/>
    <property type="project" value="UniProtKB-ARBA"/>
</dbReference>
<sequence>MVSRLRVACVGLLLALPLVFGLSEEIQELVNMPHTTCVDETGASEEYIEKAKKGEFIDDDKFKCYSMCVMIQMACIDEDGIADVDATIAVIPEEYQKEAAPIIRKCDTQKGSTPCENAWLTHKCYYDQNPEVYFLV</sequence>
<keyword evidence="6" id="KW-0732">Signal</keyword>
<reference evidence="7" key="1">
    <citation type="submission" date="2014-07" db="EMBL/GenBank/DDBJ databases">
        <title>Expression profile and ligand-binding characterization of odorant-binding protein 2 from Batocera horsfieldi (Hope).</title>
        <authorList>
            <person name="Li H."/>
            <person name="Wang M.-Q."/>
            <person name="Zhang G."/>
        </authorList>
    </citation>
    <scope>NUCLEOTIDE SEQUENCE</scope>
</reference>
<dbReference type="InterPro" id="IPR036728">
    <property type="entry name" value="PBP_GOBP_sf"/>
</dbReference>
<dbReference type="PRINTS" id="PR00485">
    <property type="entry name" value="MEALWORMBTLB"/>
</dbReference>
<dbReference type="CDD" id="cd23992">
    <property type="entry name" value="PBP_GOBP"/>
    <property type="match status" value="1"/>
</dbReference>
<dbReference type="FunFam" id="1.10.238.20:FF:000001">
    <property type="entry name" value="General odorant-binding protein lush"/>
    <property type="match status" value="1"/>
</dbReference>
<protein>
    <submittedName>
        <fullName evidence="7">Pheromone binding protein PBP1</fullName>
    </submittedName>
</protein>
<evidence type="ECO:0000256" key="4">
    <source>
        <dbReference type="ARBA" id="ARBA00023180"/>
    </source>
</evidence>
<dbReference type="AlphaFoldDB" id="A0A0A0RBE4"/>
<dbReference type="EMBL" id="KM222577">
    <property type="protein sequence ID" value="AIV43008.1"/>
    <property type="molecule type" value="mRNA"/>
</dbReference>
<dbReference type="GO" id="GO:0005549">
    <property type="term" value="F:odorant binding"/>
    <property type="evidence" value="ECO:0007669"/>
    <property type="project" value="InterPro"/>
</dbReference>
<comment type="function">
    <text evidence="5">May be a carrier protein for lipids.</text>
</comment>
<evidence type="ECO:0000256" key="3">
    <source>
        <dbReference type="ARBA" id="ARBA00022525"/>
    </source>
</evidence>